<gene>
    <name evidence="1" type="ORF">E1262_01010</name>
</gene>
<organism evidence="1 2">
    <name type="scientific">Jiangella aurantiaca</name>
    <dbReference type="NCBI Taxonomy" id="2530373"/>
    <lineage>
        <taxon>Bacteria</taxon>
        <taxon>Bacillati</taxon>
        <taxon>Actinomycetota</taxon>
        <taxon>Actinomycetes</taxon>
        <taxon>Jiangellales</taxon>
        <taxon>Jiangellaceae</taxon>
        <taxon>Jiangella</taxon>
    </lineage>
</organism>
<proteinExistence type="predicted"/>
<dbReference type="AlphaFoldDB" id="A0A4V2YTE3"/>
<dbReference type="RefSeq" id="WP_132101167.1">
    <property type="nucleotide sequence ID" value="NZ_SMLB01000001.1"/>
</dbReference>
<reference evidence="1 2" key="1">
    <citation type="submission" date="2019-02" db="EMBL/GenBank/DDBJ databases">
        <title>Draft genome sequences of novel Actinobacteria.</title>
        <authorList>
            <person name="Sahin N."/>
            <person name="Ay H."/>
            <person name="Saygin H."/>
        </authorList>
    </citation>
    <scope>NUCLEOTIDE SEQUENCE [LARGE SCALE GENOMIC DNA]</scope>
    <source>
        <strain evidence="1 2">8K307</strain>
    </source>
</reference>
<accession>A0A4V2YTE3</accession>
<dbReference type="Proteomes" id="UP000295217">
    <property type="component" value="Unassembled WGS sequence"/>
</dbReference>
<keyword evidence="2" id="KW-1185">Reference proteome</keyword>
<dbReference type="EMBL" id="SMLB01000001">
    <property type="protein sequence ID" value="TDD73097.1"/>
    <property type="molecule type" value="Genomic_DNA"/>
</dbReference>
<protein>
    <submittedName>
        <fullName evidence="1">Uncharacterized protein</fullName>
    </submittedName>
</protein>
<evidence type="ECO:0000313" key="2">
    <source>
        <dbReference type="Proteomes" id="UP000295217"/>
    </source>
</evidence>
<sequence>MTAAEANEERHPASVDLGVVRSSIGHFTPELPNNSKINMECPADRHRTRAITIGLRCPLRWCPRAGEDTG</sequence>
<comment type="caution">
    <text evidence="1">The sequence shown here is derived from an EMBL/GenBank/DDBJ whole genome shotgun (WGS) entry which is preliminary data.</text>
</comment>
<evidence type="ECO:0000313" key="1">
    <source>
        <dbReference type="EMBL" id="TDD73097.1"/>
    </source>
</evidence>
<name>A0A4V2YTE3_9ACTN</name>